<evidence type="ECO:0000313" key="1">
    <source>
        <dbReference type="EMBL" id="KAI4862635.1"/>
    </source>
</evidence>
<evidence type="ECO:0000313" key="2">
    <source>
        <dbReference type="Proteomes" id="UP001497700"/>
    </source>
</evidence>
<name>A0ACB9YUG4_9PEZI</name>
<keyword evidence="1" id="KW-0378">Hydrolase</keyword>
<accession>A0ACB9YUG4</accession>
<gene>
    <name evidence="1" type="ORF">F4820DRAFT_429802</name>
</gene>
<proteinExistence type="predicted"/>
<reference evidence="1 2" key="1">
    <citation type="journal article" date="2022" name="New Phytol.">
        <title>Ecological generalism drives hyperdiversity of secondary metabolite gene clusters in xylarialean endophytes.</title>
        <authorList>
            <person name="Franco M.E.E."/>
            <person name="Wisecaver J.H."/>
            <person name="Arnold A.E."/>
            <person name="Ju Y.M."/>
            <person name="Slot J.C."/>
            <person name="Ahrendt S."/>
            <person name="Moore L.P."/>
            <person name="Eastman K.E."/>
            <person name="Scott K."/>
            <person name="Konkel Z."/>
            <person name="Mondo S.J."/>
            <person name="Kuo A."/>
            <person name="Hayes R.D."/>
            <person name="Haridas S."/>
            <person name="Andreopoulos B."/>
            <person name="Riley R."/>
            <person name="LaButti K."/>
            <person name="Pangilinan J."/>
            <person name="Lipzen A."/>
            <person name="Amirebrahimi M."/>
            <person name="Yan J."/>
            <person name="Adam C."/>
            <person name="Keymanesh K."/>
            <person name="Ng V."/>
            <person name="Louie K."/>
            <person name="Northen T."/>
            <person name="Drula E."/>
            <person name="Henrissat B."/>
            <person name="Hsieh H.M."/>
            <person name="Youens-Clark K."/>
            <person name="Lutzoni F."/>
            <person name="Miadlikowska J."/>
            <person name="Eastwood D.C."/>
            <person name="Hamelin R.C."/>
            <person name="Grigoriev I.V."/>
            <person name="U'Ren J.M."/>
        </authorList>
    </citation>
    <scope>NUCLEOTIDE SEQUENCE [LARGE SCALE GENOMIC DNA]</scope>
    <source>
        <strain evidence="1 2">CBS 119005</strain>
    </source>
</reference>
<comment type="caution">
    <text evidence="1">The sequence shown here is derived from an EMBL/GenBank/DDBJ whole genome shotgun (WGS) entry which is preliminary data.</text>
</comment>
<protein>
    <submittedName>
        <fullName evidence="1">Glycoside hydrolase family 16 protein</fullName>
    </submittedName>
</protein>
<sequence length="398" mass="41104">MLSKFLSTTAVVLAATQLVSAQTSTACNPMEKTCPADPALGSTITVDFTKGENDFFKAADGTTIKYDGTGAVFTINKETDAPTITSTKYIFFGKIDVQVQAAPGAGIVTSFVLQSDDLDEIDWEWIGSDTAQVQSNYFGKGDTTTYDRGAYHSVSNPQSQVDTYSLEWTKDHVVWSINGNQVRELKYADAKSGTRFPQTPMQIKLGTWVAGGKDSPEGTVEWAGGYTDFSEAPFVAHYKSITIQDYSNGVSGAEKYVWADGSDGSYESINVVTGDGSSSSDTSSASTATSTAKSTKTSTSEATSTKTSDSTKTTLSTATVSTTTSASGSSSSGSTASETATPSGNNDTEAGSAGSSPDTTTSSSSAAAETSIPATGGAFKAGISGAALGACMLVAFML</sequence>
<dbReference type="Proteomes" id="UP001497700">
    <property type="component" value="Unassembled WGS sequence"/>
</dbReference>
<keyword evidence="2" id="KW-1185">Reference proteome</keyword>
<organism evidence="1 2">
    <name type="scientific">Hypoxylon rubiginosum</name>
    <dbReference type="NCBI Taxonomy" id="110542"/>
    <lineage>
        <taxon>Eukaryota</taxon>
        <taxon>Fungi</taxon>
        <taxon>Dikarya</taxon>
        <taxon>Ascomycota</taxon>
        <taxon>Pezizomycotina</taxon>
        <taxon>Sordariomycetes</taxon>
        <taxon>Xylariomycetidae</taxon>
        <taxon>Xylariales</taxon>
        <taxon>Hypoxylaceae</taxon>
        <taxon>Hypoxylon</taxon>
    </lineage>
</organism>
<dbReference type="EMBL" id="MU393521">
    <property type="protein sequence ID" value="KAI4862635.1"/>
    <property type="molecule type" value="Genomic_DNA"/>
</dbReference>